<comment type="catalytic activity">
    <reaction evidence="28">
        <text>octan-3-one + NADPH + O2 + H(+) = ethyl hexanoate + NADP(+) + H2O</text>
        <dbReference type="Rhea" id="RHEA:54856"/>
        <dbReference type="ChEBI" id="CHEBI:15377"/>
        <dbReference type="ChEBI" id="CHEBI:15378"/>
        <dbReference type="ChEBI" id="CHEBI:15379"/>
        <dbReference type="ChEBI" id="CHEBI:57783"/>
        <dbReference type="ChEBI" id="CHEBI:58349"/>
        <dbReference type="ChEBI" id="CHEBI:80946"/>
        <dbReference type="ChEBI" id="CHEBI:86055"/>
    </reaction>
    <physiologicalReaction direction="left-to-right" evidence="28">
        <dbReference type="Rhea" id="RHEA:54857"/>
    </physiologicalReaction>
</comment>
<evidence type="ECO:0000256" key="30">
    <source>
        <dbReference type="ARBA" id="ARBA00048990"/>
    </source>
</evidence>
<comment type="function">
    <text evidence="19">Broad spectrum monooxygenase that catalyzes the oxygenation of a wide variety of nitrogen- and sulfur-containing compounds including xenobiotics. Catalyzes the S-oxygenation of hypotaurine to produce taurine, an organic osmolyte involved in cell volume regulation as well as a variety of cytoprotective and developmental processes. In vitro, catalyzes the N-oxygenation of trimethylamine (TMA) to produce trimethylamine N-oxide (TMAO) and could therefore participate to the detoxification of this compound that is generated by the action of gut microbiota from dietary precursors such as choline, choline containing compounds, betaine or L-carnitine.</text>
</comment>
<protein>
    <recommendedName>
        <fullName evidence="34">Flavin-containing monooxygenase</fullName>
        <ecNumber evidence="34">1.-.-.-</ecNumber>
    </recommendedName>
</protein>
<dbReference type="OrthoDB" id="66881at2759"/>
<evidence type="ECO:0000256" key="17">
    <source>
        <dbReference type="ARBA" id="ARBA00023136"/>
    </source>
</evidence>
<keyword evidence="6" id="KW-0597">Phosphoprotein</keyword>
<evidence type="ECO:0000313" key="36">
    <source>
        <dbReference type="Proteomes" id="UP000694845"/>
    </source>
</evidence>
<keyword evidence="5" id="KW-0488">Methylation</keyword>
<dbReference type="RefSeq" id="XP_022089192.1">
    <property type="nucleotide sequence ID" value="XM_022233500.1"/>
</dbReference>
<dbReference type="GO" id="GO:0004499">
    <property type="term" value="F:N,N-dimethylaniline monooxygenase activity"/>
    <property type="evidence" value="ECO:0007669"/>
    <property type="project" value="UniProtKB-UniRule"/>
</dbReference>
<dbReference type="InterPro" id="IPR050346">
    <property type="entry name" value="FMO-like"/>
</dbReference>
<evidence type="ECO:0000256" key="26">
    <source>
        <dbReference type="ARBA" id="ARBA00048041"/>
    </source>
</evidence>
<evidence type="ECO:0000256" key="29">
    <source>
        <dbReference type="ARBA" id="ARBA00048989"/>
    </source>
</evidence>
<evidence type="ECO:0000256" key="5">
    <source>
        <dbReference type="ARBA" id="ARBA00022481"/>
    </source>
</evidence>
<comment type="catalytic activity">
    <reaction evidence="21">
        <text>hexan-3-one + NADPH + O2 + H(+) = propyl propanoate + NADP(+) + H2O</text>
        <dbReference type="Rhea" id="RHEA:54848"/>
        <dbReference type="ChEBI" id="CHEBI:15377"/>
        <dbReference type="ChEBI" id="CHEBI:15378"/>
        <dbReference type="ChEBI" id="CHEBI:15379"/>
        <dbReference type="ChEBI" id="CHEBI:57783"/>
        <dbReference type="ChEBI" id="CHEBI:58349"/>
        <dbReference type="ChEBI" id="CHEBI:89828"/>
        <dbReference type="ChEBI" id="CHEBI:89891"/>
    </reaction>
    <physiologicalReaction direction="left-to-right" evidence="21">
        <dbReference type="Rhea" id="RHEA:54849"/>
    </physiologicalReaction>
</comment>
<comment type="catalytic activity">
    <reaction evidence="24">
        <text>NADPH + O2 + H(+) = H2O2 + NADP(+)</text>
        <dbReference type="Rhea" id="RHEA:11260"/>
        <dbReference type="ChEBI" id="CHEBI:15378"/>
        <dbReference type="ChEBI" id="CHEBI:15379"/>
        <dbReference type="ChEBI" id="CHEBI:16240"/>
        <dbReference type="ChEBI" id="CHEBI:57783"/>
        <dbReference type="ChEBI" id="CHEBI:58349"/>
        <dbReference type="EC" id="1.6.3.1"/>
    </reaction>
    <physiologicalReaction direction="left-to-right" evidence="24">
        <dbReference type="Rhea" id="RHEA:11261"/>
    </physiologicalReaction>
</comment>
<proteinExistence type="inferred from homology"/>
<evidence type="ECO:0000256" key="3">
    <source>
        <dbReference type="ARBA" id="ARBA00004524"/>
    </source>
</evidence>
<evidence type="ECO:0000256" key="32">
    <source>
        <dbReference type="ARBA" id="ARBA00049475"/>
    </source>
</evidence>
<evidence type="ECO:0000256" key="2">
    <source>
        <dbReference type="ARBA" id="ARBA00004389"/>
    </source>
</evidence>
<dbReference type="GO" id="GO:0005789">
    <property type="term" value="C:endoplasmic reticulum membrane"/>
    <property type="evidence" value="ECO:0007669"/>
    <property type="project" value="UniProtKB-SubCell"/>
</dbReference>
<evidence type="ECO:0000256" key="33">
    <source>
        <dbReference type="PIRNR" id="PIRNR000332"/>
    </source>
</evidence>
<comment type="catalytic activity">
    <reaction evidence="30">
        <text>heptan-4-one + NADPH + O2 + H(+) = propyl butanoate + NADP(+) + H2O</text>
        <dbReference type="Rhea" id="RHEA:54852"/>
        <dbReference type="ChEBI" id="CHEBI:15377"/>
        <dbReference type="ChEBI" id="CHEBI:15378"/>
        <dbReference type="ChEBI" id="CHEBI:15379"/>
        <dbReference type="ChEBI" id="CHEBI:57783"/>
        <dbReference type="ChEBI" id="CHEBI:58349"/>
        <dbReference type="ChEBI" id="CHEBI:89484"/>
        <dbReference type="ChEBI" id="CHEBI:89719"/>
    </reaction>
    <physiologicalReaction direction="left-to-right" evidence="30">
        <dbReference type="Rhea" id="RHEA:54853"/>
    </physiologicalReaction>
</comment>
<keyword evidence="36" id="KW-1185">Reference proteome</keyword>
<dbReference type="PRINTS" id="PR00370">
    <property type="entry name" value="FMOXYGENASE"/>
</dbReference>
<keyword evidence="16" id="KW-0443">Lipid metabolism</keyword>
<name>A0A8B7Y9G0_ACAPL</name>
<dbReference type="Proteomes" id="UP000694845">
    <property type="component" value="Unplaced"/>
</dbReference>
<comment type="cofactor">
    <cofactor evidence="1 33 34">
        <name>FAD</name>
        <dbReference type="ChEBI" id="CHEBI:57692"/>
    </cofactor>
</comment>
<keyword evidence="8 35" id="KW-0812">Transmembrane</keyword>
<dbReference type="InterPro" id="IPR020946">
    <property type="entry name" value="Flavin_mOase-like"/>
</dbReference>
<evidence type="ECO:0000256" key="28">
    <source>
        <dbReference type="ARBA" id="ARBA00048459"/>
    </source>
</evidence>
<dbReference type="KEGG" id="aplc:110978474"/>
<evidence type="ECO:0000256" key="4">
    <source>
        <dbReference type="ARBA" id="ARBA00009183"/>
    </source>
</evidence>
<comment type="catalytic activity">
    <reaction evidence="31">
        <text>N,N-dimethylaniline + NADPH + O2 + H(+) = N,N-dimethylaniline N-oxide + NADP(+) + H2O</text>
        <dbReference type="Rhea" id="RHEA:24468"/>
        <dbReference type="ChEBI" id="CHEBI:15377"/>
        <dbReference type="ChEBI" id="CHEBI:15378"/>
        <dbReference type="ChEBI" id="CHEBI:15379"/>
        <dbReference type="ChEBI" id="CHEBI:16269"/>
        <dbReference type="ChEBI" id="CHEBI:17735"/>
        <dbReference type="ChEBI" id="CHEBI:57783"/>
        <dbReference type="ChEBI" id="CHEBI:58349"/>
        <dbReference type="EC" id="1.14.13.8"/>
    </reaction>
    <physiologicalReaction direction="left-to-right" evidence="31">
        <dbReference type="Rhea" id="RHEA:24469"/>
    </physiologicalReaction>
</comment>
<evidence type="ECO:0000256" key="21">
    <source>
        <dbReference type="ARBA" id="ARBA00047426"/>
    </source>
</evidence>
<reference evidence="37" key="1">
    <citation type="submission" date="2025-08" db="UniProtKB">
        <authorList>
            <consortium name="RefSeq"/>
        </authorList>
    </citation>
    <scope>IDENTIFICATION</scope>
</reference>
<evidence type="ECO:0000256" key="7">
    <source>
        <dbReference type="ARBA" id="ARBA00022630"/>
    </source>
</evidence>
<evidence type="ECO:0000256" key="1">
    <source>
        <dbReference type="ARBA" id="ARBA00001974"/>
    </source>
</evidence>
<organism evidence="36 37">
    <name type="scientific">Acanthaster planci</name>
    <name type="common">Crown-of-thorns starfish</name>
    <dbReference type="NCBI Taxonomy" id="133434"/>
    <lineage>
        <taxon>Eukaryota</taxon>
        <taxon>Metazoa</taxon>
        <taxon>Echinodermata</taxon>
        <taxon>Eleutherozoa</taxon>
        <taxon>Asterozoa</taxon>
        <taxon>Asteroidea</taxon>
        <taxon>Valvatacea</taxon>
        <taxon>Valvatida</taxon>
        <taxon>Acanthasteridae</taxon>
        <taxon>Acanthaster</taxon>
    </lineage>
</organism>
<evidence type="ECO:0000313" key="37">
    <source>
        <dbReference type="RefSeq" id="XP_022089192.1"/>
    </source>
</evidence>
<comment type="similarity">
    <text evidence="4 33 34">Belongs to the FMO family.</text>
</comment>
<evidence type="ECO:0000256" key="25">
    <source>
        <dbReference type="ARBA" id="ARBA00047977"/>
    </source>
</evidence>
<dbReference type="PANTHER" id="PTHR23023">
    <property type="entry name" value="DIMETHYLANILINE MONOOXYGENASE"/>
    <property type="match status" value="1"/>
</dbReference>
<evidence type="ECO:0000256" key="10">
    <source>
        <dbReference type="ARBA" id="ARBA00022827"/>
    </source>
</evidence>
<gene>
    <name evidence="37" type="primary">LOC110978474</name>
</gene>
<keyword evidence="7 33" id="KW-0285">Flavoprotein</keyword>
<keyword evidence="14 33" id="KW-0560">Oxidoreductase</keyword>
<evidence type="ECO:0000256" key="14">
    <source>
        <dbReference type="ARBA" id="ARBA00023002"/>
    </source>
</evidence>
<evidence type="ECO:0000256" key="31">
    <source>
        <dbReference type="ARBA" id="ARBA00049443"/>
    </source>
</evidence>
<evidence type="ECO:0000256" key="24">
    <source>
        <dbReference type="ARBA" id="ARBA00047864"/>
    </source>
</evidence>
<evidence type="ECO:0000256" key="34">
    <source>
        <dbReference type="RuleBase" id="RU361177"/>
    </source>
</evidence>
<dbReference type="SUPFAM" id="SSF51905">
    <property type="entry name" value="FAD/NAD(P)-binding domain"/>
    <property type="match status" value="2"/>
</dbReference>
<evidence type="ECO:0000256" key="23">
    <source>
        <dbReference type="ARBA" id="ARBA00047855"/>
    </source>
</evidence>
<evidence type="ECO:0000256" key="19">
    <source>
        <dbReference type="ARBA" id="ARBA00045957"/>
    </source>
</evidence>
<dbReference type="Pfam" id="PF00743">
    <property type="entry name" value="FMO-like"/>
    <property type="match status" value="1"/>
</dbReference>
<comment type="catalytic activity">
    <reaction evidence="26">
        <text>hypotaurine + NADPH + O2 + H(+) = taurine + NADP(+) + H2O</text>
        <dbReference type="Rhea" id="RHEA:69819"/>
        <dbReference type="ChEBI" id="CHEBI:15377"/>
        <dbReference type="ChEBI" id="CHEBI:15378"/>
        <dbReference type="ChEBI" id="CHEBI:15379"/>
        <dbReference type="ChEBI" id="CHEBI:57783"/>
        <dbReference type="ChEBI" id="CHEBI:57853"/>
        <dbReference type="ChEBI" id="CHEBI:58349"/>
        <dbReference type="ChEBI" id="CHEBI:507393"/>
        <dbReference type="EC" id="1.14.13.8"/>
    </reaction>
    <physiologicalReaction direction="left-to-right" evidence="26">
        <dbReference type="Rhea" id="RHEA:69820"/>
    </physiologicalReaction>
</comment>
<evidence type="ECO:0000256" key="12">
    <source>
        <dbReference type="ARBA" id="ARBA00022857"/>
    </source>
</evidence>
<evidence type="ECO:0000256" key="8">
    <source>
        <dbReference type="ARBA" id="ARBA00022692"/>
    </source>
</evidence>
<dbReference type="GO" id="GO:0006629">
    <property type="term" value="P:lipid metabolic process"/>
    <property type="evidence" value="ECO:0007669"/>
    <property type="project" value="UniProtKB-KW"/>
</dbReference>
<sequence>MGESSKKVAIIGCGVTGLAAVKCCLDEGLQPTCFERSDGVGGLWYYCDDTERKLKASVYRSTVTNTSKEVTCYSDFPFPKEWPNFLHNSYVKKYCDMYADEFGLKKHIHFSTKVTCLAQAPDYQSNGRWVVTTQPEEVVSRDEEETSQEFDAVMICTGMFNNPYIPEFPGLDEFQGKIMHSHEYRRPEAFEGKRVVVVGIGNSAGDAAADVSRLASQVFLSARRGAWMMNRIVDYGIPWDLQVSRRYFWIPTKLYLTLFKKELRRRLGMLYNPLTPAHDLGACEMLISDDLPGCILNGAVIVKTNIARFTKKGVVFEDGTSEDDVDVVIMATGYKDTLPFQVDCEALEMPEGHVPLYKLLFPLGLKHSTLSVNGACRPFGGVMPCVELQARWAARVFKGLAELPSQTEMEAEVKAVDEAMKNAFLPSHRHVDPLAYCNSLASEIGVRPNFLKLFFSDPVLTLRCLFGPHVPYQFRLVGPGSKKEARKAINTVWERVLEPTKTRPVYPKVDDTHYNVIFFLLCVSVLAVVAARLLM</sequence>
<keyword evidence="9 33" id="KW-0256">Endoplasmic reticulum</keyword>
<dbReference type="EC" id="1.-.-.-" evidence="34"/>
<comment type="catalytic activity">
    <reaction evidence="20">
        <text>hypotaurine + NADH + O2 + H(+) = taurine + NAD(+) + H2O</text>
        <dbReference type="Rhea" id="RHEA:74111"/>
        <dbReference type="ChEBI" id="CHEBI:15377"/>
        <dbReference type="ChEBI" id="CHEBI:15378"/>
        <dbReference type="ChEBI" id="CHEBI:15379"/>
        <dbReference type="ChEBI" id="CHEBI:57540"/>
        <dbReference type="ChEBI" id="CHEBI:57853"/>
        <dbReference type="ChEBI" id="CHEBI:57945"/>
        <dbReference type="ChEBI" id="CHEBI:507393"/>
        <dbReference type="EC" id="1.14.13.8"/>
    </reaction>
    <physiologicalReaction direction="left-to-right" evidence="20">
        <dbReference type="Rhea" id="RHEA:74112"/>
    </physiologicalReaction>
</comment>
<dbReference type="AlphaFoldDB" id="A0A8B7Y9G0"/>
<feature type="transmembrane region" description="Helical" evidence="35">
    <location>
        <begin position="514"/>
        <end position="534"/>
    </location>
</feature>
<comment type="catalytic activity">
    <reaction evidence="22">
        <text>heptan-2-one + NADPH + O2 + H(+) = pentyl acetate + NADP(+) + H2O</text>
        <dbReference type="Rhea" id="RHEA:54836"/>
        <dbReference type="ChEBI" id="CHEBI:5672"/>
        <dbReference type="ChEBI" id="CHEBI:15377"/>
        <dbReference type="ChEBI" id="CHEBI:15378"/>
        <dbReference type="ChEBI" id="CHEBI:15379"/>
        <dbReference type="ChEBI" id="CHEBI:57783"/>
        <dbReference type="ChEBI" id="CHEBI:58349"/>
        <dbReference type="ChEBI" id="CHEBI:87362"/>
    </reaction>
    <physiologicalReaction direction="left-to-right" evidence="22">
        <dbReference type="Rhea" id="RHEA:54837"/>
    </physiologicalReaction>
</comment>
<evidence type="ECO:0000256" key="15">
    <source>
        <dbReference type="ARBA" id="ARBA00023033"/>
    </source>
</evidence>
<keyword evidence="10 33" id="KW-0274">FAD</keyword>
<dbReference type="InterPro" id="IPR036188">
    <property type="entry name" value="FAD/NAD-bd_sf"/>
</dbReference>
<dbReference type="PIRSF" id="PIRSF000332">
    <property type="entry name" value="FMO"/>
    <property type="match status" value="1"/>
</dbReference>
<dbReference type="GO" id="GO:0034899">
    <property type="term" value="F:trimethylamine monooxygenase activity"/>
    <property type="evidence" value="ECO:0007669"/>
    <property type="project" value="UniProtKB-EC"/>
</dbReference>
<dbReference type="GO" id="GO:0050661">
    <property type="term" value="F:NADP binding"/>
    <property type="evidence" value="ECO:0007669"/>
    <property type="project" value="InterPro"/>
</dbReference>
<evidence type="ECO:0000256" key="9">
    <source>
        <dbReference type="ARBA" id="ARBA00022824"/>
    </source>
</evidence>
<dbReference type="FunFam" id="3.50.50.60:FF:000159">
    <property type="entry name" value="Dimethylaniline monooxygenase [N-oxide-forming]"/>
    <property type="match status" value="1"/>
</dbReference>
<dbReference type="OMA" id="STHQWAV"/>
<comment type="catalytic activity">
    <reaction evidence="23">
        <text>sulcatone + NADPH + O2 + H(+) = 4-methylpent-3-en-1-yl acetate + NADP(+) + H2O</text>
        <dbReference type="Rhea" id="RHEA:54864"/>
        <dbReference type="ChEBI" id="CHEBI:15377"/>
        <dbReference type="ChEBI" id="CHEBI:15378"/>
        <dbReference type="ChEBI" id="CHEBI:15379"/>
        <dbReference type="ChEBI" id="CHEBI:16310"/>
        <dbReference type="ChEBI" id="CHEBI:57783"/>
        <dbReference type="ChEBI" id="CHEBI:58349"/>
        <dbReference type="ChEBI" id="CHEBI:138373"/>
    </reaction>
    <physiologicalReaction direction="left-to-right" evidence="23">
        <dbReference type="Rhea" id="RHEA:54865"/>
    </physiologicalReaction>
</comment>
<keyword evidence="13 35" id="KW-1133">Transmembrane helix</keyword>
<evidence type="ECO:0000256" key="6">
    <source>
        <dbReference type="ARBA" id="ARBA00022553"/>
    </source>
</evidence>
<accession>A0A8B7Y9G0</accession>
<keyword evidence="17 33" id="KW-0472">Membrane</keyword>
<dbReference type="GO" id="GO:0016174">
    <property type="term" value="F:NAD(P)H oxidase H2O2-forming activity"/>
    <property type="evidence" value="ECO:0007669"/>
    <property type="project" value="UniProtKB-EC"/>
</dbReference>
<dbReference type="InterPro" id="IPR002257">
    <property type="entry name" value="Flavin_mOase_5"/>
</dbReference>
<dbReference type="InterPro" id="IPR000960">
    <property type="entry name" value="Flavin_mOase"/>
</dbReference>
<keyword evidence="15 33" id="KW-0503">Monooxygenase</keyword>
<comment type="catalytic activity">
    <reaction evidence="27">
        <text>trimethylamine + NADPH + O2 = trimethylamine N-oxide + NADP(+) + H2O</text>
        <dbReference type="Rhea" id="RHEA:31979"/>
        <dbReference type="ChEBI" id="CHEBI:15377"/>
        <dbReference type="ChEBI" id="CHEBI:15379"/>
        <dbReference type="ChEBI" id="CHEBI:15724"/>
        <dbReference type="ChEBI" id="CHEBI:57783"/>
        <dbReference type="ChEBI" id="CHEBI:58349"/>
        <dbReference type="ChEBI" id="CHEBI:58389"/>
        <dbReference type="EC" id="1.14.13.148"/>
    </reaction>
    <physiologicalReaction direction="left-to-right" evidence="27">
        <dbReference type="Rhea" id="RHEA:31980"/>
    </physiologicalReaction>
</comment>
<dbReference type="PRINTS" id="PR01125">
    <property type="entry name" value="FMOXYGENASE5"/>
</dbReference>
<keyword evidence="11" id="KW-0492">Microsome</keyword>
<comment type="subcellular location">
    <subcellularLocation>
        <location evidence="2">Endoplasmic reticulum membrane</location>
        <topology evidence="2">Single-pass membrane protein</topology>
    </subcellularLocation>
    <subcellularLocation>
        <location evidence="3">Microsome membrane</location>
    </subcellularLocation>
</comment>
<dbReference type="Gene3D" id="3.50.50.60">
    <property type="entry name" value="FAD/NAD(P)-binding domain"/>
    <property type="match status" value="1"/>
</dbReference>
<comment type="catalytic activity">
    <reaction evidence="25">
        <text>hexan-3-one + NADPH + O2 + H(+) = ethyl butanoate + NADP(+) + H2O</text>
        <dbReference type="Rhea" id="RHEA:54844"/>
        <dbReference type="ChEBI" id="CHEBI:15377"/>
        <dbReference type="ChEBI" id="CHEBI:15378"/>
        <dbReference type="ChEBI" id="CHEBI:15379"/>
        <dbReference type="ChEBI" id="CHEBI:57783"/>
        <dbReference type="ChEBI" id="CHEBI:58349"/>
        <dbReference type="ChEBI" id="CHEBI:88764"/>
        <dbReference type="ChEBI" id="CHEBI:89891"/>
    </reaction>
    <physiologicalReaction direction="left-to-right" evidence="25">
        <dbReference type="Rhea" id="RHEA:54845"/>
    </physiologicalReaction>
</comment>
<comment type="catalytic activity">
    <reaction evidence="29">
        <text>(2E)-geranial + NADPH + O2 + H(+) = (1E)-2,6-dimethylhepta-1,5-dien-1-yl formate + NADP(+) + H2O</text>
        <dbReference type="Rhea" id="RHEA:54860"/>
        <dbReference type="ChEBI" id="CHEBI:15377"/>
        <dbReference type="ChEBI" id="CHEBI:15378"/>
        <dbReference type="ChEBI" id="CHEBI:15379"/>
        <dbReference type="ChEBI" id="CHEBI:16980"/>
        <dbReference type="ChEBI" id="CHEBI:57783"/>
        <dbReference type="ChEBI" id="CHEBI:58349"/>
        <dbReference type="ChEBI" id="CHEBI:138375"/>
    </reaction>
    <physiologicalReaction direction="left-to-right" evidence="29">
        <dbReference type="Rhea" id="RHEA:54861"/>
    </physiologicalReaction>
</comment>
<dbReference type="GeneID" id="110978474"/>
<evidence type="ECO:0000256" key="16">
    <source>
        <dbReference type="ARBA" id="ARBA00023098"/>
    </source>
</evidence>
<keyword evidence="12 33" id="KW-0521">NADP</keyword>
<evidence type="ECO:0000256" key="18">
    <source>
        <dbReference type="ARBA" id="ARBA00045722"/>
    </source>
</evidence>
<evidence type="ECO:0000256" key="11">
    <source>
        <dbReference type="ARBA" id="ARBA00022848"/>
    </source>
</evidence>
<evidence type="ECO:0000256" key="27">
    <source>
        <dbReference type="ARBA" id="ARBA00048088"/>
    </source>
</evidence>
<dbReference type="GO" id="GO:0050660">
    <property type="term" value="F:flavin adenine dinucleotide binding"/>
    <property type="evidence" value="ECO:0007669"/>
    <property type="project" value="InterPro"/>
</dbReference>
<comment type="catalytic activity">
    <reaction evidence="32">
        <text>octan-3-one + NADPH + O2 + H(+) = pentyl propanoate + NADP(+) + H2O</text>
        <dbReference type="Rhea" id="RHEA:54840"/>
        <dbReference type="ChEBI" id="CHEBI:15377"/>
        <dbReference type="ChEBI" id="CHEBI:15378"/>
        <dbReference type="ChEBI" id="CHEBI:15379"/>
        <dbReference type="ChEBI" id="CHEBI:57783"/>
        <dbReference type="ChEBI" id="CHEBI:58349"/>
        <dbReference type="ChEBI" id="CHEBI:80946"/>
        <dbReference type="ChEBI" id="CHEBI:87373"/>
    </reaction>
    <physiologicalReaction direction="left-to-right" evidence="32">
        <dbReference type="Rhea" id="RHEA:54841"/>
    </physiologicalReaction>
</comment>
<evidence type="ECO:0000256" key="22">
    <source>
        <dbReference type="ARBA" id="ARBA00047574"/>
    </source>
</evidence>
<evidence type="ECO:0000256" key="20">
    <source>
        <dbReference type="ARBA" id="ARBA00047338"/>
    </source>
</evidence>
<evidence type="ECO:0000256" key="35">
    <source>
        <dbReference type="SAM" id="Phobius"/>
    </source>
</evidence>
<comment type="function">
    <text evidence="18">Acts as a Baeyer-Villiger monooxygenase on a broad range of substrates. Catalyzes the insertion of an oxygen atom into a carbon-carbon bond adjacent to a carbonyl, which converts ketones to esters. Active on diverse carbonyl compounds, whereas soft nucleophiles are mostly non- or poorly reactive. In contrast with other forms of FMO it is non- or poorly active on 'classical' substrates such as drugs, pesticides, and dietary components containing soft nucleophilic heteroatoms. Able to oxidize drug molecules bearing a carbonyl group on an aliphatic chain, such as nabumetone and pentoxifylline. Also, in the absence of substrates, shows slow but yet significant NADPH oxidase activity. Acts as a positive modulator of cholesterol biosynthesis as well as glucose homeostasis, promoting metabolic aging via pleiotropic effects.</text>
</comment>
<evidence type="ECO:0000256" key="13">
    <source>
        <dbReference type="ARBA" id="ARBA00022989"/>
    </source>
</evidence>